<evidence type="ECO:0000313" key="1">
    <source>
        <dbReference type="EMBL" id="GIF02614.1"/>
    </source>
</evidence>
<proteinExistence type="predicted"/>
<sequence length="260" mass="25936">MIQPLANGGRAGGADPMVQLLVMAKAPLPGRVKTRLCPPCTPAEAAQIAAAALQDTLGIAEELAVVRRILVLDGRYPVPGGWERVPQRGDGLGERLANAFADTARPGLPSLLIGMDTPQVDAGLLRRAAVSLREHGAVLGPAEDGGWWALGLGDPDAAAVLSEVPMSTAGTGALTLAALHGRGVHPASLPGLRDVDTAADAVAVAALCEPGRRFPAIVARTIGGACVARPTGAAGAAVTRPAAAPGRADVAQAGAAGGRA</sequence>
<dbReference type="PANTHER" id="PTHR36529">
    <property type="entry name" value="SLL1095 PROTEIN"/>
    <property type="match status" value="1"/>
</dbReference>
<protein>
    <recommendedName>
        <fullName evidence="3">Glycosyltransferase</fullName>
    </recommendedName>
</protein>
<dbReference type="InterPro" id="IPR018641">
    <property type="entry name" value="Trfase_1_rSAM/seldom-assoc"/>
</dbReference>
<dbReference type="InterPro" id="IPR029044">
    <property type="entry name" value="Nucleotide-diphossugar_trans"/>
</dbReference>
<dbReference type="EMBL" id="BOMW01000002">
    <property type="protein sequence ID" value="GIF02614.1"/>
    <property type="molecule type" value="Genomic_DNA"/>
</dbReference>
<dbReference type="SUPFAM" id="SSF53448">
    <property type="entry name" value="Nucleotide-diphospho-sugar transferases"/>
    <property type="match status" value="1"/>
</dbReference>
<organism evidence="1 2">
    <name type="scientific">Actinoplanes siamensis</name>
    <dbReference type="NCBI Taxonomy" id="1223317"/>
    <lineage>
        <taxon>Bacteria</taxon>
        <taxon>Bacillati</taxon>
        <taxon>Actinomycetota</taxon>
        <taxon>Actinomycetes</taxon>
        <taxon>Micromonosporales</taxon>
        <taxon>Micromonosporaceae</taxon>
        <taxon>Actinoplanes</taxon>
    </lineage>
</organism>
<reference evidence="1" key="1">
    <citation type="submission" date="2021-01" db="EMBL/GenBank/DDBJ databases">
        <title>Whole genome shotgun sequence of Actinoplanes siamensis NBRC 109076.</title>
        <authorList>
            <person name="Komaki H."/>
            <person name="Tamura T."/>
        </authorList>
    </citation>
    <scope>NUCLEOTIDE SEQUENCE</scope>
    <source>
        <strain evidence="1">NBRC 109076</strain>
    </source>
</reference>
<gene>
    <name evidence="1" type="ORF">Asi03nite_01520</name>
</gene>
<dbReference type="Proteomes" id="UP000629619">
    <property type="component" value="Unassembled WGS sequence"/>
</dbReference>
<accession>A0A919K9R7</accession>
<comment type="caution">
    <text evidence="1">The sequence shown here is derived from an EMBL/GenBank/DDBJ whole genome shotgun (WGS) entry which is preliminary data.</text>
</comment>
<dbReference type="AlphaFoldDB" id="A0A919K9R7"/>
<evidence type="ECO:0000313" key="2">
    <source>
        <dbReference type="Proteomes" id="UP000629619"/>
    </source>
</evidence>
<name>A0A919K9R7_9ACTN</name>
<evidence type="ECO:0008006" key="3">
    <source>
        <dbReference type="Google" id="ProtNLM"/>
    </source>
</evidence>
<dbReference type="PANTHER" id="PTHR36529:SF1">
    <property type="entry name" value="GLYCOSYLTRANSFERASE"/>
    <property type="match status" value="1"/>
</dbReference>
<keyword evidence="2" id="KW-1185">Reference proteome</keyword>
<dbReference type="Pfam" id="PF09837">
    <property type="entry name" value="DUF2064"/>
    <property type="match status" value="1"/>
</dbReference>
<dbReference type="Gene3D" id="3.90.550.10">
    <property type="entry name" value="Spore Coat Polysaccharide Biosynthesis Protein SpsA, Chain A"/>
    <property type="match status" value="1"/>
</dbReference>